<sequence>MHAHDGHHVDPGPELFEALLASSADAFYVVDPEGGVQFANPAAVALLGYDDETELLGRNSHATIHHKHPDGSPFPPEECMLLKPRTTGEVVRVELDWFVRRDGSMVPIAYSSSPLLMDGRRGAVVVFREVDPEGGEAPEGAGPSQALELHHSRARILASADAARRRISRDLHDGAQQRLVHVLMTLRSAVGLVGDGAGDTRALLSRAGDEVQEAIREMRDLVAGVHPAVLSDRGLRAAVEALTARSPVAVEVDVPGDRWPAAVESCAWFMVSEALANVAKHAPTASEAVVRAWVDAGALRIEVTDDGGGGADPARGSGIRGLQDRVAALGGRLAVGDVRRRAPVGTRLSATLPLADGPV</sequence>
<reference evidence="9" key="1">
    <citation type="submission" date="2020-05" db="EMBL/GenBank/DDBJ databases">
        <authorList>
            <person name="Chiriac C."/>
            <person name="Salcher M."/>
            <person name="Ghai R."/>
            <person name="Kavagutti S V."/>
        </authorList>
    </citation>
    <scope>NUCLEOTIDE SEQUENCE</scope>
</reference>
<evidence type="ECO:0000256" key="5">
    <source>
        <dbReference type="ARBA" id="ARBA00022741"/>
    </source>
</evidence>
<dbReference type="InterPro" id="IPR050482">
    <property type="entry name" value="Sensor_HK_TwoCompSys"/>
</dbReference>
<evidence type="ECO:0000256" key="6">
    <source>
        <dbReference type="ARBA" id="ARBA00022777"/>
    </source>
</evidence>
<dbReference type="EMBL" id="CAFBMK010000188">
    <property type="protein sequence ID" value="CAB4934473.1"/>
    <property type="molecule type" value="Genomic_DNA"/>
</dbReference>
<keyword evidence="6" id="KW-0418">Kinase</keyword>
<dbReference type="NCBIfam" id="TIGR00229">
    <property type="entry name" value="sensory_box"/>
    <property type="match status" value="1"/>
</dbReference>
<dbReference type="GO" id="GO:0006355">
    <property type="term" value="P:regulation of DNA-templated transcription"/>
    <property type="evidence" value="ECO:0007669"/>
    <property type="project" value="InterPro"/>
</dbReference>
<accession>A0A6J7ITH0</accession>
<dbReference type="CDD" id="cd16917">
    <property type="entry name" value="HATPase_UhpB-NarQ-NarX-like"/>
    <property type="match status" value="1"/>
</dbReference>
<dbReference type="Gene3D" id="3.30.450.20">
    <property type="entry name" value="PAS domain"/>
    <property type="match status" value="1"/>
</dbReference>
<comment type="catalytic activity">
    <reaction evidence="1">
        <text>ATP + protein L-histidine = ADP + protein N-phospho-L-histidine.</text>
        <dbReference type="EC" id="2.7.13.3"/>
    </reaction>
</comment>
<dbReference type="Gene3D" id="3.30.565.10">
    <property type="entry name" value="Histidine kinase-like ATPase, C-terminal domain"/>
    <property type="match status" value="1"/>
</dbReference>
<evidence type="ECO:0000256" key="1">
    <source>
        <dbReference type="ARBA" id="ARBA00000085"/>
    </source>
</evidence>
<dbReference type="Pfam" id="PF00989">
    <property type="entry name" value="PAS"/>
    <property type="match status" value="1"/>
</dbReference>
<name>A0A6J7ITH0_9ZZZZ</name>
<keyword evidence="7" id="KW-0067">ATP-binding</keyword>
<dbReference type="SMART" id="SM00091">
    <property type="entry name" value="PAS"/>
    <property type="match status" value="1"/>
</dbReference>
<dbReference type="GO" id="GO:0000155">
    <property type="term" value="F:phosphorelay sensor kinase activity"/>
    <property type="evidence" value="ECO:0007669"/>
    <property type="project" value="InterPro"/>
</dbReference>
<dbReference type="SUPFAM" id="SSF55785">
    <property type="entry name" value="PYP-like sensor domain (PAS domain)"/>
    <property type="match status" value="1"/>
</dbReference>
<protein>
    <recommendedName>
        <fullName evidence="2">histidine kinase</fullName>
        <ecNumber evidence="2">2.7.13.3</ecNumber>
    </recommendedName>
</protein>
<dbReference type="PANTHER" id="PTHR24421">
    <property type="entry name" value="NITRATE/NITRITE SENSOR PROTEIN NARX-RELATED"/>
    <property type="match status" value="1"/>
</dbReference>
<keyword evidence="3" id="KW-0597">Phosphoprotein</keyword>
<dbReference type="InterPro" id="IPR011712">
    <property type="entry name" value="Sig_transdc_His_kin_sub3_dim/P"/>
</dbReference>
<keyword evidence="4" id="KW-0808">Transferase</keyword>
<dbReference type="InterPro" id="IPR000014">
    <property type="entry name" value="PAS"/>
</dbReference>
<dbReference type="InterPro" id="IPR013767">
    <property type="entry name" value="PAS_fold"/>
</dbReference>
<gene>
    <name evidence="9" type="ORF">UFOPK3564_02567</name>
</gene>
<dbReference type="PROSITE" id="PS50112">
    <property type="entry name" value="PAS"/>
    <property type="match status" value="1"/>
</dbReference>
<organism evidence="9">
    <name type="scientific">freshwater metagenome</name>
    <dbReference type="NCBI Taxonomy" id="449393"/>
    <lineage>
        <taxon>unclassified sequences</taxon>
        <taxon>metagenomes</taxon>
        <taxon>ecological metagenomes</taxon>
    </lineage>
</organism>
<evidence type="ECO:0000259" key="8">
    <source>
        <dbReference type="PROSITE" id="PS50112"/>
    </source>
</evidence>
<evidence type="ECO:0000256" key="7">
    <source>
        <dbReference type="ARBA" id="ARBA00022840"/>
    </source>
</evidence>
<dbReference type="AlphaFoldDB" id="A0A6J7ITH0"/>
<dbReference type="GO" id="GO:0016020">
    <property type="term" value="C:membrane"/>
    <property type="evidence" value="ECO:0007669"/>
    <property type="project" value="InterPro"/>
</dbReference>
<evidence type="ECO:0000256" key="2">
    <source>
        <dbReference type="ARBA" id="ARBA00012438"/>
    </source>
</evidence>
<keyword evidence="5" id="KW-0547">Nucleotide-binding</keyword>
<dbReference type="GO" id="GO:0005524">
    <property type="term" value="F:ATP binding"/>
    <property type="evidence" value="ECO:0007669"/>
    <property type="project" value="UniProtKB-KW"/>
</dbReference>
<dbReference type="SUPFAM" id="SSF55874">
    <property type="entry name" value="ATPase domain of HSP90 chaperone/DNA topoisomerase II/histidine kinase"/>
    <property type="match status" value="1"/>
</dbReference>
<feature type="domain" description="PAS" evidence="8">
    <location>
        <begin position="12"/>
        <end position="52"/>
    </location>
</feature>
<dbReference type="InterPro" id="IPR035965">
    <property type="entry name" value="PAS-like_dom_sf"/>
</dbReference>
<dbReference type="Gene3D" id="1.20.5.1930">
    <property type="match status" value="1"/>
</dbReference>
<dbReference type="GO" id="GO:0046983">
    <property type="term" value="F:protein dimerization activity"/>
    <property type="evidence" value="ECO:0007669"/>
    <property type="project" value="InterPro"/>
</dbReference>
<dbReference type="Pfam" id="PF07730">
    <property type="entry name" value="HisKA_3"/>
    <property type="match status" value="1"/>
</dbReference>
<evidence type="ECO:0000256" key="4">
    <source>
        <dbReference type="ARBA" id="ARBA00022679"/>
    </source>
</evidence>
<dbReference type="InterPro" id="IPR036890">
    <property type="entry name" value="HATPase_C_sf"/>
</dbReference>
<dbReference type="CDD" id="cd00130">
    <property type="entry name" value="PAS"/>
    <property type="match status" value="1"/>
</dbReference>
<dbReference type="PANTHER" id="PTHR24421:SF10">
    <property type="entry name" value="NITRATE_NITRITE SENSOR PROTEIN NARQ"/>
    <property type="match status" value="1"/>
</dbReference>
<proteinExistence type="predicted"/>
<evidence type="ECO:0000256" key="3">
    <source>
        <dbReference type="ARBA" id="ARBA00022553"/>
    </source>
</evidence>
<dbReference type="EC" id="2.7.13.3" evidence="2"/>
<evidence type="ECO:0000313" key="9">
    <source>
        <dbReference type="EMBL" id="CAB4934473.1"/>
    </source>
</evidence>